<evidence type="ECO:0000256" key="3">
    <source>
        <dbReference type="ARBA" id="ARBA00023274"/>
    </source>
</evidence>
<dbReference type="PANTHER" id="PTHR12059">
    <property type="entry name" value="RIBOSOMAL PROTEIN L23-RELATED"/>
    <property type="match status" value="1"/>
</dbReference>
<dbReference type="Pfam" id="PF00276">
    <property type="entry name" value="Ribosomal_L23"/>
    <property type="match status" value="1"/>
</dbReference>
<name>A0A8S1J3S1_9CHLO</name>
<proteinExistence type="inferred from homology"/>
<comment type="caution">
    <text evidence="6">The sequence shown here is derived from an EMBL/GenBank/DDBJ whole genome shotgun (WGS) entry which is preliminary data.</text>
</comment>
<evidence type="ECO:0000256" key="4">
    <source>
        <dbReference type="ARBA" id="ARBA00035287"/>
    </source>
</evidence>
<sequence length="109" mass="12955">MGPWRRLPTYFPNISLHMLPLMEQELEAVKKTGWLRKVAFRTTPNVSKLEIKAFLERVYGMSVEKVNTLNYEGKKKRRKYGMVQRPDWKKAYVYFKPQVGDSVEDNESR</sequence>
<evidence type="ECO:0000313" key="6">
    <source>
        <dbReference type="EMBL" id="CAD7702337.1"/>
    </source>
</evidence>
<evidence type="ECO:0000256" key="5">
    <source>
        <dbReference type="ARBA" id="ARBA00039977"/>
    </source>
</evidence>
<dbReference type="InterPro" id="IPR013025">
    <property type="entry name" value="Ribosomal_uL23-like"/>
</dbReference>
<evidence type="ECO:0000256" key="1">
    <source>
        <dbReference type="ARBA" id="ARBA00006700"/>
    </source>
</evidence>
<protein>
    <recommendedName>
        <fullName evidence="4">Large ribosomal subunit protein uL23c</fullName>
    </recommendedName>
    <alternativeName>
        <fullName evidence="5">Large ribosomal subunit protein uL23m</fullName>
    </alternativeName>
</protein>
<dbReference type="Gene3D" id="3.30.70.330">
    <property type="match status" value="1"/>
</dbReference>
<dbReference type="EMBL" id="CAJHUC010001793">
    <property type="protein sequence ID" value="CAD7702337.1"/>
    <property type="molecule type" value="Genomic_DNA"/>
</dbReference>
<dbReference type="OrthoDB" id="275582at2759"/>
<organism evidence="6 7">
    <name type="scientific">Ostreobium quekettii</name>
    <dbReference type="NCBI Taxonomy" id="121088"/>
    <lineage>
        <taxon>Eukaryota</taxon>
        <taxon>Viridiplantae</taxon>
        <taxon>Chlorophyta</taxon>
        <taxon>core chlorophytes</taxon>
        <taxon>Ulvophyceae</taxon>
        <taxon>TCBD clade</taxon>
        <taxon>Bryopsidales</taxon>
        <taxon>Ostreobineae</taxon>
        <taxon>Ostreobiaceae</taxon>
        <taxon>Ostreobium</taxon>
    </lineage>
</organism>
<dbReference type="PANTHER" id="PTHR12059:SF5">
    <property type="entry name" value="LARGE RIBOSOMAL SUBUNIT PROTEIN UL23M"/>
    <property type="match status" value="1"/>
</dbReference>
<comment type="similarity">
    <text evidence="1">Belongs to the universal ribosomal protein uL23 family.</text>
</comment>
<dbReference type="InterPro" id="IPR012678">
    <property type="entry name" value="Ribosomal_uL23/eL15/eS24_sf"/>
</dbReference>
<keyword evidence="2" id="KW-0689">Ribosomal protein</keyword>
<evidence type="ECO:0000256" key="2">
    <source>
        <dbReference type="ARBA" id="ARBA00022980"/>
    </source>
</evidence>
<dbReference type="GO" id="GO:0003735">
    <property type="term" value="F:structural constituent of ribosome"/>
    <property type="evidence" value="ECO:0007669"/>
    <property type="project" value="InterPro"/>
</dbReference>
<reference evidence="6" key="1">
    <citation type="submission" date="2020-12" db="EMBL/GenBank/DDBJ databases">
        <authorList>
            <person name="Iha C."/>
        </authorList>
    </citation>
    <scope>NUCLEOTIDE SEQUENCE</scope>
</reference>
<dbReference type="SUPFAM" id="SSF54189">
    <property type="entry name" value="Ribosomal proteins S24e, L23 and L15e"/>
    <property type="match status" value="1"/>
</dbReference>
<keyword evidence="3" id="KW-0687">Ribonucleoprotein</keyword>
<evidence type="ECO:0000313" key="7">
    <source>
        <dbReference type="Proteomes" id="UP000708148"/>
    </source>
</evidence>
<dbReference type="InterPro" id="IPR012677">
    <property type="entry name" value="Nucleotide-bd_a/b_plait_sf"/>
</dbReference>
<dbReference type="GO" id="GO:0032543">
    <property type="term" value="P:mitochondrial translation"/>
    <property type="evidence" value="ECO:0007669"/>
    <property type="project" value="TreeGrafter"/>
</dbReference>
<dbReference type="GO" id="GO:0005762">
    <property type="term" value="C:mitochondrial large ribosomal subunit"/>
    <property type="evidence" value="ECO:0007669"/>
    <property type="project" value="TreeGrafter"/>
</dbReference>
<dbReference type="AlphaFoldDB" id="A0A8S1J3S1"/>
<dbReference type="Proteomes" id="UP000708148">
    <property type="component" value="Unassembled WGS sequence"/>
</dbReference>
<gene>
    <name evidence="6" type="ORF">OSTQU699_LOCUS7694</name>
</gene>
<keyword evidence="7" id="KW-1185">Reference proteome</keyword>
<accession>A0A8S1J3S1</accession>